<dbReference type="Proteomes" id="UP001215598">
    <property type="component" value="Unassembled WGS sequence"/>
</dbReference>
<dbReference type="AlphaFoldDB" id="A0AAD7M9P8"/>
<evidence type="ECO:0000313" key="3">
    <source>
        <dbReference type="Proteomes" id="UP001215598"/>
    </source>
</evidence>
<organism evidence="2 3">
    <name type="scientific">Mycena metata</name>
    <dbReference type="NCBI Taxonomy" id="1033252"/>
    <lineage>
        <taxon>Eukaryota</taxon>
        <taxon>Fungi</taxon>
        <taxon>Dikarya</taxon>
        <taxon>Basidiomycota</taxon>
        <taxon>Agaricomycotina</taxon>
        <taxon>Agaricomycetes</taxon>
        <taxon>Agaricomycetidae</taxon>
        <taxon>Agaricales</taxon>
        <taxon>Marasmiineae</taxon>
        <taxon>Mycenaceae</taxon>
        <taxon>Mycena</taxon>
    </lineage>
</organism>
<accession>A0AAD7M9P8</accession>
<reference evidence="2" key="1">
    <citation type="submission" date="2023-03" db="EMBL/GenBank/DDBJ databases">
        <title>Massive genome expansion in bonnet fungi (Mycena s.s.) driven by repeated elements and novel gene families across ecological guilds.</title>
        <authorList>
            <consortium name="Lawrence Berkeley National Laboratory"/>
            <person name="Harder C.B."/>
            <person name="Miyauchi S."/>
            <person name="Viragh M."/>
            <person name="Kuo A."/>
            <person name="Thoen E."/>
            <person name="Andreopoulos B."/>
            <person name="Lu D."/>
            <person name="Skrede I."/>
            <person name="Drula E."/>
            <person name="Henrissat B."/>
            <person name="Morin E."/>
            <person name="Kohler A."/>
            <person name="Barry K."/>
            <person name="LaButti K."/>
            <person name="Morin E."/>
            <person name="Salamov A."/>
            <person name="Lipzen A."/>
            <person name="Mereny Z."/>
            <person name="Hegedus B."/>
            <person name="Baldrian P."/>
            <person name="Stursova M."/>
            <person name="Weitz H."/>
            <person name="Taylor A."/>
            <person name="Grigoriev I.V."/>
            <person name="Nagy L.G."/>
            <person name="Martin F."/>
            <person name="Kauserud H."/>
        </authorList>
    </citation>
    <scope>NUCLEOTIDE SEQUENCE</scope>
    <source>
        <strain evidence="2">CBHHK182m</strain>
    </source>
</reference>
<dbReference type="EMBL" id="JARKIB010000445">
    <property type="protein sequence ID" value="KAJ7707223.1"/>
    <property type="molecule type" value="Genomic_DNA"/>
</dbReference>
<protein>
    <submittedName>
        <fullName evidence="2">Uncharacterized protein</fullName>
    </submittedName>
</protein>
<name>A0AAD7M9P8_9AGAR</name>
<keyword evidence="3" id="KW-1185">Reference proteome</keyword>
<proteinExistence type="predicted"/>
<evidence type="ECO:0000313" key="2">
    <source>
        <dbReference type="EMBL" id="KAJ7707223.1"/>
    </source>
</evidence>
<gene>
    <name evidence="2" type="ORF">B0H16DRAFT_1481617</name>
</gene>
<comment type="caution">
    <text evidence="2">The sequence shown here is derived from an EMBL/GenBank/DDBJ whole genome shotgun (WGS) entry which is preliminary data.</text>
</comment>
<sequence>MDLLLGRTSTKETRAKAYGYQSAASIATRPTSNDLIWHASAAFVWRAKKLRRLSKFLDGQYTSIHSLLTTHKYWVDIMALDPCGRVYISTDSTKSDTCKSQHRVQSPSTTAPPPSMPPHARRATPTSCLRLLRPATIEQPKPMFVLRPVHKLQALHTPRPLRRPRPHAFVPRLQSNTCAQSAGDNTRQPPAHTNGRNTLTKLRIPYPFRPFRKEAADKEQATCDLIHGTHIYFKYCSVAEHTNSFNKEVATSVSGRKDLDFGRTERE</sequence>
<evidence type="ECO:0000256" key="1">
    <source>
        <dbReference type="SAM" id="MobiDB-lite"/>
    </source>
</evidence>
<feature type="region of interest" description="Disordered" evidence="1">
    <location>
        <begin position="179"/>
        <end position="199"/>
    </location>
</feature>
<feature type="compositionally biased region" description="Polar residues" evidence="1">
    <location>
        <begin position="179"/>
        <end position="188"/>
    </location>
</feature>
<feature type="region of interest" description="Disordered" evidence="1">
    <location>
        <begin position="92"/>
        <end position="124"/>
    </location>
</feature>